<feature type="compositionally biased region" description="Basic and acidic residues" evidence="7">
    <location>
        <begin position="1228"/>
        <end position="1257"/>
    </location>
</feature>
<dbReference type="PANTHER" id="PTHR21597:SF0">
    <property type="entry name" value="THO COMPLEX SUBUNIT 2"/>
    <property type="match status" value="1"/>
</dbReference>
<evidence type="ECO:0000313" key="12">
    <source>
        <dbReference type="Proteomes" id="UP000502823"/>
    </source>
</evidence>
<feature type="domain" description="THO complex subunitTHOC2 C-terminal" evidence="8">
    <location>
        <begin position="876"/>
        <end position="1178"/>
    </location>
</feature>
<feature type="domain" description="THO complex subunit 2 N-terminal" evidence="10">
    <location>
        <begin position="9"/>
        <end position="399"/>
    </location>
</feature>
<keyword evidence="6" id="KW-0175">Coiled coil</keyword>
<feature type="compositionally biased region" description="Basic and acidic residues" evidence="7">
    <location>
        <begin position="1405"/>
        <end position="1425"/>
    </location>
</feature>
<comment type="subcellular location">
    <subcellularLocation>
        <location evidence="1">Nucleus</location>
    </subcellularLocation>
</comment>
<dbReference type="InterPro" id="IPR032302">
    <property type="entry name" value="THOC2_N"/>
</dbReference>
<sequence length="1616" mass="185355">MAGVIMGPDVWKSWERQGKTEFLKACKQFMKGDENVSPILTKTDRNSGLTRLIYELIWHGIKGPLRRETTATTLGEIVNLHNDMPSIILDVISVIDAETSCAENSGDERQRFCFIVKETEKFLSDKLLKERLEIDTLQDVGTLKNRNFYTKFIKVKTKLYYKQRKFNLFREESEGYAKLVTELNQEVSGGVTPANILEIIKSLIGCFNLDPNRVLDIILESFECHPDNHQFFIPLLRSYMCDPKILCEVLGFKYCFYQNNAEEATPKSLYLVTALMLQHNIIALDDIYSWLTPDDKIIHKEWEKDMKEAKEYVRKLSIISTKEKDKEEPVEEKENVQEKYAANQKFGLCEALLKVGDWNHARQLTKRLPEHCVFEQPPVARALCQLLHAVMEPVYRKNCGLAEKIIGRPVPILDNPLAPQPAQSFVELRESVIPMLLALGPSVHYDPVLMYKVLRLAKAALTQGCGENQQATPEGENSLYYDIITLLDEVILPSLSYMDCNCCVAEEVWNIIKLYPYQCRYCLYSRWKNDTYQQHAKLLRKRGEAQKKIKSIMKRVSKENIKPVGRLIGKLTHCSPGFLFDYVLLQIQIYDNLINPVVDSLKYLTSLSYDVLGYCLIESLASADRDRFKHDGTSISLWLQSLASFCGAIFKKYNIELTGLLQYVANQLKAQKSLDLLILKEIVQKMAGIEAAEEMTPEQLEAMAGGELLKGEAGYFSQVRNTKKSSQRLKEALAEQNLAVALCLLMAQQRYCVVYKETEKSHLKLVGKLYDQCQDTLVQFGTFLGSTLSMEEYMTKLPSIHSMLADYHIHADVAFFLARPMFTHAINLKYDAFRKADPNCKKLSPTAKHQKYCEAAGEIMSPIVASVRPLHAPKVWEDISPQFLVTFWSLTMYDLFVPNDSYQREINKIKQLSLQVMDSKDMAASKGKKEQERYTALMEKLQEEKKKQHEHVEKVMARLKQEKDSWFLSRSAKSAKNETITQFLQLCLFPRCIFTATDAVYCAKFVHTIHSLKTANFSTLLCYDRLFCDITYSVTSCTENEAHRYGRFLCAMLETVMRWHSEKATFEKECSNYPGFVTKFRVSNQFSEANDHVGYENYRHVCHKWHYKITKAMVVCLDSKDYVQIRNSLIILIKILPHFPVLAKLSQIIERKIEKVREEEKNQRQDLFTLATSYSGQLKAKSASMIRENDFHQVGDKPSKSQDSGSVKQDQNINPAAPVATKQVNGEIKQEKERSVEKTKEAGTVRDSNKERSERKSAGRQQQQQTTVVGELSNSKSSSASKSGVTNVTSTSEGKRDALSGSNKEKSEKEKSKEKDYEAKEKMIKKEERREEGEREKRSKEKKEEKAAQREERALQREERSYRDDRYLEMPSPSLKEEQVLQQRFSGGGSGERYYGGSSGGGNDRSSHYYSRESTHDDRDRDRDLSSLSNSSSGSGHRRSQEPPEVDRDVKRRKLEGSLSSKSSKHEERKQQQLLEAMNLGGGNMEKPEKKEKSSKTKDKGMRDKNATEEEKELRKERKLGRKRDRAEEAMLLAEQKRRKEDEKGKDNLQKEPVALNLVLIIYSIISAAAKLASHQNGEPSEPHGREKHHYPRIAALNPSVISYHAILQPPRNYEY</sequence>
<protein>
    <recommendedName>
        <fullName evidence="3">THO complex subunit 2</fullName>
    </recommendedName>
</protein>
<keyword evidence="12" id="KW-1185">Reference proteome</keyword>
<name>A0A6L2PUN3_COPFO</name>
<feature type="compositionally biased region" description="Low complexity" evidence="7">
    <location>
        <begin position="1261"/>
        <end position="1283"/>
    </location>
</feature>
<feature type="coiled-coil region" evidence="6">
    <location>
        <begin position="924"/>
        <end position="962"/>
    </location>
</feature>
<dbReference type="EMBL" id="BLKM01011744">
    <property type="protein sequence ID" value="GFG34145.1"/>
    <property type="molecule type" value="Genomic_DNA"/>
</dbReference>
<feature type="domain" description="THO complex subunitTHOC2 N-terminal" evidence="9">
    <location>
        <begin position="568"/>
        <end position="643"/>
    </location>
</feature>
<evidence type="ECO:0000259" key="10">
    <source>
        <dbReference type="Pfam" id="PF16134"/>
    </source>
</evidence>
<dbReference type="GO" id="GO:0006397">
    <property type="term" value="P:mRNA processing"/>
    <property type="evidence" value="ECO:0007669"/>
    <property type="project" value="InterPro"/>
</dbReference>
<feature type="compositionally biased region" description="Basic and acidic residues" evidence="7">
    <location>
        <begin position="1439"/>
        <end position="1450"/>
    </location>
</feature>
<evidence type="ECO:0000259" key="9">
    <source>
        <dbReference type="Pfam" id="PF11732"/>
    </source>
</evidence>
<evidence type="ECO:0000256" key="7">
    <source>
        <dbReference type="SAM" id="MobiDB-lite"/>
    </source>
</evidence>
<accession>A0A6L2PUN3</accession>
<dbReference type="InterPro" id="IPR021418">
    <property type="entry name" value="THO_THOC2_C"/>
</dbReference>
<comment type="caution">
    <text evidence="11">The sequence shown here is derived from an EMBL/GenBank/DDBJ whole genome shotgun (WGS) entry which is preliminary data.</text>
</comment>
<feature type="compositionally biased region" description="Basic and acidic residues" evidence="7">
    <location>
        <begin position="1293"/>
        <end position="1368"/>
    </location>
</feature>
<dbReference type="InParanoid" id="A0A6L2PUN3"/>
<evidence type="ECO:0000256" key="3">
    <source>
        <dbReference type="ARBA" id="ARBA00019596"/>
    </source>
</evidence>
<dbReference type="PANTHER" id="PTHR21597">
    <property type="entry name" value="THO2 PROTEIN"/>
    <property type="match status" value="1"/>
</dbReference>
<dbReference type="Pfam" id="PF16134">
    <property type="entry name" value="THOC2_N"/>
    <property type="match status" value="2"/>
</dbReference>
<dbReference type="GO" id="GO:0003729">
    <property type="term" value="F:mRNA binding"/>
    <property type="evidence" value="ECO:0007669"/>
    <property type="project" value="TreeGrafter"/>
</dbReference>
<evidence type="ECO:0000313" key="11">
    <source>
        <dbReference type="EMBL" id="GFG34145.1"/>
    </source>
</evidence>
<dbReference type="InterPro" id="IPR021726">
    <property type="entry name" value="THO_THOC2_N"/>
</dbReference>
<dbReference type="GO" id="GO:0006406">
    <property type="term" value="P:mRNA export from nucleus"/>
    <property type="evidence" value="ECO:0007669"/>
    <property type="project" value="InterPro"/>
</dbReference>
<feature type="compositionally biased region" description="Basic and acidic residues" evidence="7">
    <location>
        <begin position="1525"/>
        <end position="1550"/>
    </location>
</feature>
<dbReference type="InterPro" id="IPR040007">
    <property type="entry name" value="Tho2"/>
</dbReference>
<evidence type="ECO:0000256" key="4">
    <source>
        <dbReference type="ARBA" id="ARBA00023242"/>
    </source>
</evidence>
<keyword evidence="4" id="KW-0539">Nucleus</keyword>
<evidence type="ECO:0000256" key="2">
    <source>
        <dbReference type="ARBA" id="ARBA00007857"/>
    </source>
</evidence>
<dbReference type="Pfam" id="PF11732">
    <property type="entry name" value="Thoc2"/>
    <property type="match status" value="1"/>
</dbReference>
<gene>
    <name evidence="11" type="ORF">Cfor_08143</name>
</gene>
<dbReference type="FunCoup" id="A0A6L2PUN3">
    <property type="interactions" value="1881"/>
</dbReference>
<reference evidence="12" key="1">
    <citation type="submission" date="2020-01" db="EMBL/GenBank/DDBJ databases">
        <title>Draft genome sequence of the Termite Coptotermes fromosanus.</title>
        <authorList>
            <person name="Itakura S."/>
            <person name="Yosikawa Y."/>
            <person name="Umezawa K."/>
        </authorList>
    </citation>
    <scope>NUCLEOTIDE SEQUENCE [LARGE SCALE GENOMIC DNA]</scope>
</reference>
<dbReference type="GO" id="GO:0000445">
    <property type="term" value="C:THO complex part of transcription export complex"/>
    <property type="evidence" value="ECO:0007669"/>
    <property type="project" value="TreeGrafter"/>
</dbReference>
<feature type="compositionally biased region" description="Basic and acidic residues" evidence="7">
    <location>
        <begin position="1486"/>
        <end position="1516"/>
    </location>
</feature>
<comment type="subunit">
    <text evidence="5">Component of the THO subcomplex, which is composed of THOC1, THOC2, THOC3, THOC5, THOC6 and THOC7. The THO subcomplex interacts with DDX39B to form the THO-DDX39B complex which multimerizes into a 28-subunit tetrameric assembly. Component of the transcription/export (TREX) complex at least composed of ALYREF/THOC4, DDX39B, SARNP/CIP29, CHTOP and the THO subcomplex; in the complex interacts with THOC1, THOC3, THOC5, THOC7 and DDX39B. TREX seems to have a dynamic structure involving ATP-dependent remodeling. Interacts with POLDIP3 and ZC3H11A.</text>
</comment>
<organism evidence="11 12">
    <name type="scientific">Coptotermes formosanus</name>
    <name type="common">Formosan subterranean termite</name>
    <dbReference type="NCBI Taxonomy" id="36987"/>
    <lineage>
        <taxon>Eukaryota</taxon>
        <taxon>Metazoa</taxon>
        <taxon>Ecdysozoa</taxon>
        <taxon>Arthropoda</taxon>
        <taxon>Hexapoda</taxon>
        <taxon>Insecta</taxon>
        <taxon>Pterygota</taxon>
        <taxon>Neoptera</taxon>
        <taxon>Polyneoptera</taxon>
        <taxon>Dictyoptera</taxon>
        <taxon>Blattodea</taxon>
        <taxon>Blattoidea</taxon>
        <taxon>Termitoidae</taxon>
        <taxon>Rhinotermitidae</taxon>
        <taxon>Coptotermes</taxon>
    </lineage>
</organism>
<dbReference type="Proteomes" id="UP000502823">
    <property type="component" value="Unassembled WGS sequence"/>
</dbReference>
<proteinExistence type="inferred from homology"/>
<evidence type="ECO:0000256" key="1">
    <source>
        <dbReference type="ARBA" id="ARBA00004123"/>
    </source>
</evidence>
<comment type="similarity">
    <text evidence="2">Belongs to the THOC2 family.</text>
</comment>
<feature type="compositionally biased region" description="Polar residues" evidence="7">
    <location>
        <begin position="1201"/>
        <end position="1214"/>
    </location>
</feature>
<dbReference type="OrthoDB" id="29024at2759"/>
<feature type="region of interest" description="Disordered" evidence="7">
    <location>
        <begin position="1193"/>
        <end position="1550"/>
    </location>
</feature>
<evidence type="ECO:0000256" key="6">
    <source>
        <dbReference type="SAM" id="Coils"/>
    </source>
</evidence>
<evidence type="ECO:0000256" key="5">
    <source>
        <dbReference type="ARBA" id="ARBA00047033"/>
    </source>
</evidence>
<evidence type="ECO:0000259" key="8">
    <source>
        <dbReference type="Pfam" id="PF11262"/>
    </source>
</evidence>
<feature type="domain" description="THO complex subunit 2 N-terminal" evidence="10">
    <location>
        <begin position="423"/>
        <end position="566"/>
    </location>
</feature>
<feature type="compositionally biased region" description="Low complexity" evidence="7">
    <location>
        <begin position="1426"/>
        <end position="1435"/>
    </location>
</feature>
<dbReference type="Pfam" id="PF11262">
    <property type="entry name" value="Tho2"/>
    <property type="match status" value="1"/>
</dbReference>